<comment type="caution">
    <text evidence="4">The sequence shown here is derived from an EMBL/GenBank/DDBJ whole genome shotgun (WGS) entry which is preliminary data.</text>
</comment>
<dbReference type="SMART" id="SM00028">
    <property type="entry name" value="TPR"/>
    <property type="match status" value="4"/>
</dbReference>
<evidence type="ECO:0000256" key="3">
    <source>
        <dbReference type="PROSITE-ProRule" id="PRU00339"/>
    </source>
</evidence>
<dbReference type="AlphaFoldDB" id="A0A8S1JXN6"/>
<reference evidence="4" key="1">
    <citation type="submission" date="2021-01" db="EMBL/GenBank/DDBJ databases">
        <authorList>
            <consortium name="Genoscope - CEA"/>
            <person name="William W."/>
        </authorList>
    </citation>
    <scope>NUCLEOTIDE SEQUENCE</scope>
</reference>
<keyword evidence="5" id="KW-1185">Reference proteome</keyword>
<feature type="repeat" description="TPR" evidence="3">
    <location>
        <begin position="168"/>
        <end position="201"/>
    </location>
</feature>
<dbReference type="Proteomes" id="UP000688137">
    <property type="component" value="Unassembled WGS sequence"/>
</dbReference>
<organism evidence="4 5">
    <name type="scientific">Paramecium primaurelia</name>
    <dbReference type="NCBI Taxonomy" id="5886"/>
    <lineage>
        <taxon>Eukaryota</taxon>
        <taxon>Sar</taxon>
        <taxon>Alveolata</taxon>
        <taxon>Ciliophora</taxon>
        <taxon>Intramacronucleata</taxon>
        <taxon>Oligohymenophorea</taxon>
        <taxon>Peniculida</taxon>
        <taxon>Parameciidae</taxon>
        <taxon>Paramecium</taxon>
    </lineage>
</organism>
<dbReference type="PANTHER" id="PTHR44943:SF8">
    <property type="entry name" value="TPR REPEAT-CONTAINING PROTEIN MJ0263"/>
    <property type="match status" value="1"/>
</dbReference>
<dbReference type="EMBL" id="CAJJDM010000009">
    <property type="protein sequence ID" value="CAD8047754.1"/>
    <property type="molecule type" value="Genomic_DNA"/>
</dbReference>
<name>A0A8S1JXN6_PARPR</name>
<evidence type="ECO:0000313" key="4">
    <source>
        <dbReference type="EMBL" id="CAD8047754.1"/>
    </source>
</evidence>
<gene>
    <name evidence="4" type="ORF">PPRIM_AZ9-3.1.T0120063</name>
</gene>
<dbReference type="PANTHER" id="PTHR44943">
    <property type="entry name" value="CELLULOSE SYNTHASE OPERON PROTEIN C"/>
    <property type="match status" value="1"/>
</dbReference>
<dbReference type="InterPro" id="IPR019734">
    <property type="entry name" value="TPR_rpt"/>
</dbReference>
<keyword evidence="1" id="KW-0677">Repeat</keyword>
<dbReference type="InterPro" id="IPR051685">
    <property type="entry name" value="Ycf3/AcsC/BcsC/TPR_MFPF"/>
</dbReference>
<dbReference type="OMA" id="IAEYDRC"/>
<keyword evidence="2 3" id="KW-0802">TPR repeat</keyword>
<dbReference type="PROSITE" id="PS50005">
    <property type="entry name" value="TPR"/>
    <property type="match status" value="1"/>
</dbReference>
<evidence type="ECO:0000256" key="1">
    <source>
        <dbReference type="ARBA" id="ARBA00022737"/>
    </source>
</evidence>
<dbReference type="Pfam" id="PF13432">
    <property type="entry name" value="TPR_16"/>
    <property type="match status" value="1"/>
</dbReference>
<evidence type="ECO:0000313" key="5">
    <source>
        <dbReference type="Proteomes" id="UP000688137"/>
    </source>
</evidence>
<sequence length="349" mass="40636">MKQNIVNCTVSGHENQQILSLCLNLKCPFRTASCQLCKQEQHKDHNQDLKELNLIEQQIVSIETSQLNMISILRRMEYEIQAAIKYINHSVQTLIVPIENYRKSVSYKTIEDLGLFFKKIHSFDYTEQVGRLSQILNSLYKLNSQENQGNNNHIQVIASPSSIKQNESKQFFDQGFELCKKGQFNEAIKLFDKSLEICSTNIETIFFKAEALRNIEAYEKSIAEYDRCMKFDSDEKLEYNFGKGEALRAMERYEDAILLYDKALKADIKHFNSLFGKADCLRMLGMLEESLKYYNFALKENSKDFTCLKFKAVIMEEIGLEDFLDFYKIAAQIDPNDEYVQTKLSLYSK</sequence>
<evidence type="ECO:0008006" key="6">
    <source>
        <dbReference type="Google" id="ProtNLM"/>
    </source>
</evidence>
<accession>A0A8S1JXN6</accession>
<protein>
    <recommendedName>
        <fullName evidence="6">Tetratricopeptide repeat protein</fullName>
    </recommendedName>
</protein>
<proteinExistence type="predicted"/>
<evidence type="ECO:0000256" key="2">
    <source>
        <dbReference type="ARBA" id="ARBA00022803"/>
    </source>
</evidence>